<accession>A0AAW9QUR3</accession>
<dbReference type="Proteomes" id="UP001328733">
    <property type="component" value="Unassembled WGS sequence"/>
</dbReference>
<evidence type="ECO:0000313" key="1">
    <source>
        <dbReference type="EMBL" id="MEG3439045.1"/>
    </source>
</evidence>
<dbReference type="EMBL" id="JBAFSM010000039">
    <property type="protein sequence ID" value="MEG3439045.1"/>
    <property type="molecule type" value="Genomic_DNA"/>
</dbReference>
<reference evidence="1 2" key="1">
    <citation type="submission" date="2024-01" db="EMBL/GenBank/DDBJ databases">
        <title>Genomic insights into the taxonomy and metabolism of the cyanobacterium Pannus brasiliensis CCIBt3594.</title>
        <authorList>
            <person name="Machado M."/>
            <person name="Botero N.B."/>
            <person name="Andreote A.P.D."/>
            <person name="Feitosa A.M.T."/>
            <person name="Popin R."/>
            <person name="Sivonen K."/>
            <person name="Fiore M.F."/>
        </authorList>
    </citation>
    <scope>NUCLEOTIDE SEQUENCE [LARGE SCALE GENOMIC DNA]</scope>
    <source>
        <strain evidence="1 2">CCIBt3594</strain>
    </source>
</reference>
<gene>
    <name evidence="1" type="ORF">V0288_18105</name>
</gene>
<proteinExistence type="predicted"/>
<protein>
    <submittedName>
        <fullName evidence="1">Uncharacterized protein</fullName>
    </submittedName>
</protein>
<comment type="caution">
    <text evidence="1">The sequence shown here is derived from an EMBL/GenBank/DDBJ whole genome shotgun (WGS) entry which is preliminary data.</text>
</comment>
<evidence type="ECO:0000313" key="2">
    <source>
        <dbReference type="Proteomes" id="UP001328733"/>
    </source>
</evidence>
<organism evidence="1 2">
    <name type="scientific">Pannus brasiliensis CCIBt3594</name>
    <dbReference type="NCBI Taxonomy" id="1427578"/>
    <lineage>
        <taxon>Bacteria</taxon>
        <taxon>Bacillati</taxon>
        <taxon>Cyanobacteriota</taxon>
        <taxon>Cyanophyceae</taxon>
        <taxon>Oscillatoriophycideae</taxon>
        <taxon>Chroococcales</taxon>
        <taxon>Microcystaceae</taxon>
        <taxon>Pannus</taxon>
    </lineage>
</organism>
<dbReference type="RefSeq" id="WP_332866528.1">
    <property type="nucleotide sequence ID" value="NZ_JBAFSM010000039.1"/>
</dbReference>
<dbReference type="AlphaFoldDB" id="A0AAW9QUR3"/>
<keyword evidence="2" id="KW-1185">Reference proteome</keyword>
<sequence>MSDIFQRARELKEELTDFVLDAGGELAIALETFSADRLRGVKTTDLNQKGLLIDRFLIEGRIGGRSPIDLFLPTLESPIDRELVKNWRRGFIGLFAIEEKRDDGFRVMNWLTAKPYRVTVSDRTTLESMARYKIGEILVAMILPVTGEEWMFSGAPTTLGSLGKAKLAVAIGNFKENYPDYLYADAPDLLELSWESVERYHRDFVDFFGADEITLSGYELNKKLTDFQTKIAERNFESAGIDPSKSIGELLENAELNEEEKASIEESLKTSGATKTTKMVQPKIELPPPLKKAETVTVLADPRWGQVFLTNYHQMEKLLENLAGQESEESKKLIDLYLRSPEITYFVWEKLARRYPEALETLLRRTLDRPDFSLHTDLKLLLQEYGKPSEPRLPEIASVPVHLHDLFRSAYLEVSKPKTKISSKKTAKGFQK</sequence>
<name>A0AAW9QUR3_9CHRO</name>